<protein>
    <submittedName>
        <fullName evidence="2">Uncharacterized protein</fullName>
    </submittedName>
</protein>
<sequence length="559" mass="58401">MADTARIKANVGTMIDKGATEQEIDTYLQSEGVNAQALRGAPELPKAPPPGALDTISTLAGETLDGVIPNAGRTMRGVGGAIGNTIAAAIGRDSFRPVDAFHDEERQYDADKAQVDEGHPNLSSAAGWAGFAGSFGLPVARIGRGASLAARLGKGAANGAIYGAASGALNETGDGRLANAALGAAGGAAMGAAAYPAMNAAHSVFNTARRNIPGIDAGAHFLEDAYSRLRGRGPVNPAGAANAQAERMLADQMDGSRFLNQGMGTGNVPSTVDNVGAEVARRQGLGVPAMPADVSEDLRQTTAWALQGRGTMATRARQVLAGRQAQSGTRIRGHVTETMGPAVDPIAEVQRINQRASAASEPGYRAAYAQPMLVTPEIAQIMRTPAFRNAIPQAFENIRNGMGDPTRLGFRILAPGHGNRLPPDLPHFQASDGSTVVVDPNQLSFEAFDQISRQMRDSGQAAMNNAGFRPRDTTNSVHITPALATSAATSPTRTSPSGTSRRTMRTRWRSARRWKPARRSASSRLPRSAPSSATCPNMPARPGCRALAPPLPTPRPRRA</sequence>
<name>A0A0D1MPG3_9SPHN</name>
<dbReference type="PATRIC" id="fig|1549858.7.peg.92"/>
<feature type="compositionally biased region" description="Basic residues" evidence="1">
    <location>
        <begin position="502"/>
        <end position="518"/>
    </location>
</feature>
<dbReference type="EMBL" id="JXTP01000018">
    <property type="protein sequence ID" value="KIU29296.1"/>
    <property type="molecule type" value="Genomic_DNA"/>
</dbReference>
<proteinExistence type="predicted"/>
<comment type="caution">
    <text evidence="2">The sequence shown here is derived from an EMBL/GenBank/DDBJ whole genome shotgun (WGS) entry which is preliminary data.</text>
</comment>
<evidence type="ECO:0000256" key="1">
    <source>
        <dbReference type="SAM" id="MobiDB-lite"/>
    </source>
</evidence>
<feature type="compositionally biased region" description="Low complexity" evidence="1">
    <location>
        <begin position="519"/>
        <end position="533"/>
    </location>
</feature>
<dbReference type="Proteomes" id="UP000033203">
    <property type="component" value="Unassembled WGS sequence"/>
</dbReference>
<reference evidence="2 3" key="1">
    <citation type="submission" date="2015-01" db="EMBL/GenBank/DDBJ databases">
        <title>Genome of Sphingomonas taxi strain 30a.</title>
        <authorList>
            <person name="Eevers N."/>
            <person name="Van Hamme J."/>
            <person name="Bottos E."/>
            <person name="Weyens N."/>
            <person name="Vangronsveld J."/>
        </authorList>
    </citation>
    <scope>NUCLEOTIDE SEQUENCE [LARGE SCALE GENOMIC DNA]</scope>
    <source>
        <strain evidence="2 3">30a</strain>
    </source>
</reference>
<evidence type="ECO:0000313" key="3">
    <source>
        <dbReference type="Proteomes" id="UP000033203"/>
    </source>
</evidence>
<feature type="region of interest" description="Disordered" evidence="1">
    <location>
        <begin position="482"/>
        <end position="559"/>
    </location>
</feature>
<feature type="compositionally biased region" description="Low complexity" evidence="1">
    <location>
        <begin position="482"/>
        <end position="501"/>
    </location>
</feature>
<dbReference type="AlphaFoldDB" id="A0A0D1MPG3"/>
<organism evidence="2 3">
    <name type="scientific">Sphingomonas melonis</name>
    <dbReference type="NCBI Taxonomy" id="152682"/>
    <lineage>
        <taxon>Bacteria</taxon>
        <taxon>Pseudomonadati</taxon>
        <taxon>Pseudomonadota</taxon>
        <taxon>Alphaproteobacteria</taxon>
        <taxon>Sphingomonadales</taxon>
        <taxon>Sphingomonadaceae</taxon>
        <taxon>Sphingomonas</taxon>
    </lineage>
</organism>
<evidence type="ECO:0000313" key="2">
    <source>
        <dbReference type="EMBL" id="KIU29296.1"/>
    </source>
</evidence>
<gene>
    <name evidence="2" type="ORF">SR41_04615</name>
</gene>
<accession>A0A0D1MPG3</accession>
<feature type="compositionally biased region" description="Pro residues" evidence="1">
    <location>
        <begin position="549"/>
        <end position="559"/>
    </location>
</feature>